<evidence type="ECO:0000259" key="11">
    <source>
        <dbReference type="Pfam" id="PF01478"/>
    </source>
</evidence>
<evidence type="ECO:0000256" key="6">
    <source>
        <dbReference type="ARBA" id="ARBA00022989"/>
    </source>
</evidence>
<keyword evidence="9" id="KW-0489">Methyltransferase</keyword>
<evidence type="ECO:0000256" key="3">
    <source>
        <dbReference type="ARBA" id="ARBA00022475"/>
    </source>
</evidence>
<keyword evidence="9" id="KW-0808">Transferase</keyword>
<dbReference type="Pfam" id="PF01478">
    <property type="entry name" value="Peptidase_A24"/>
    <property type="match status" value="1"/>
</dbReference>
<evidence type="ECO:0000256" key="10">
    <source>
        <dbReference type="SAM" id="Phobius"/>
    </source>
</evidence>
<feature type="transmembrane region" description="Helical" evidence="10">
    <location>
        <begin position="131"/>
        <end position="149"/>
    </location>
</feature>
<protein>
    <recommendedName>
        <fullName evidence="9">Prepilin leader peptidase/N-methyltransferase</fullName>
        <ecNumber evidence="9">2.1.1.-</ecNumber>
        <ecNumber evidence="9">3.4.23.43</ecNumber>
    </recommendedName>
</protein>
<dbReference type="PANTHER" id="PTHR30487">
    <property type="entry name" value="TYPE 4 PREPILIN-LIKE PROTEINS LEADER PEPTIDE-PROCESSING ENZYME"/>
    <property type="match status" value="1"/>
</dbReference>
<keyword evidence="9" id="KW-0511">Multifunctional enzyme</keyword>
<comment type="subcellular location">
    <subcellularLocation>
        <location evidence="1">Cell inner membrane</location>
        <topology evidence="1">Multi-pass membrane protein</topology>
    </subcellularLocation>
    <subcellularLocation>
        <location evidence="9">Cell membrane</location>
        <topology evidence="9">Multi-pass membrane protein</topology>
    </subcellularLocation>
</comment>
<feature type="transmembrane region" description="Helical" evidence="10">
    <location>
        <begin position="155"/>
        <end position="177"/>
    </location>
</feature>
<evidence type="ECO:0000313" key="14">
    <source>
        <dbReference type="Proteomes" id="UP000093080"/>
    </source>
</evidence>
<dbReference type="RefSeq" id="WP_083186704.1">
    <property type="nucleotide sequence ID" value="NZ_MAGO01000007.1"/>
</dbReference>
<keyword evidence="9" id="KW-0645">Protease</keyword>
<dbReference type="Proteomes" id="UP000093080">
    <property type="component" value="Unassembled WGS sequence"/>
</dbReference>
<reference evidence="13 14" key="1">
    <citation type="submission" date="2016-06" db="EMBL/GenBank/DDBJ databases">
        <title>Respiratory ammonification of nitrate coupled to the oxidation of elemental sulfur in deep-sea autotrophic thermophilic bacteria.</title>
        <authorList>
            <person name="Slobodkina G.B."/>
            <person name="Mardanov A.V."/>
            <person name="Ravin N.V."/>
            <person name="Frolova A.A."/>
            <person name="Viryasiv M.B."/>
            <person name="Chernyh N.A."/>
            <person name="Bonch-Osmolovskaya E.A."/>
            <person name="Slobodkin A.I."/>
        </authorList>
    </citation>
    <scope>NUCLEOTIDE SEQUENCE [LARGE SCALE GENOMIC DNA]</scope>
    <source>
        <strain evidence="13 14">S69</strain>
    </source>
</reference>
<proteinExistence type="inferred from homology"/>
<feature type="domain" description="Prepilin peptidase A24 N-terminal" evidence="12">
    <location>
        <begin position="18"/>
        <end position="100"/>
    </location>
</feature>
<sequence length="261" mass="28689">MNYQFDSALWPTFIVFFIGSCIGSFLNVCIHRIPQKVSIVYPGSSCPKCGKGIAWWENIPILSYIFLGGRCSGCKSRISMRYPIVEILSGSVALVLFYRFGISLQFFYYFLFLELLIVISFIDLDHKIIPDVLSLTGIVIGALISHFVADHGLFNSLLGIVLGGGILFLVAWAYFICTRREGLGGGDIKLLAMIGAFLGWKAIPFVLFLSALTGSIFGGILILVKGAGRHSEIPYGPFLSLGAAVYLICPNFEKFFLSLLV</sequence>
<feature type="transmembrane region" description="Helical" evidence="10">
    <location>
        <begin position="198"/>
        <end position="223"/>
    </location>
</feature>
<evidence type="ECO:0000256" key="4">
    <source>
        <dbReference type="ARBA" id="ARBA00022519"/>
    </source>
</evidence>
<evidence type="ECO:0000256" key="8">
    <source>
        <dbReference type="RuleBase" id="RU003793"/>
    </source>
</evidence>
<dbReference type="GO" id="GO:0032259">
    <property type="term" value="P:methylation"/>
    <property type="evidence" value="ECO:0007669"/>
    <property type="project" value="UniProtKB-KW"/>
</dbReference>
<feature type="transmembrane region" description="Helical" evidence="10">
    <location>
        <begin position="12"/>
        <end position="30"/>
    </location>
</feature>
<feature type="transmembrane region" description="Helical" evidence="10">
    <location>
        <begin position="106"/>
        <end position="124"/>
    </location>
</feature>
<dbReference type="InterPro" id="IPR010627">
    <property type="entry name" value="Prepilin_pept_A24_N"/>
</dbReference>
<comment type="function">
    <text evidence="9">Plays an essential role in type IV pili and type II pseudopili formation by proteolytically removing the leader sequence from substrate proteins and subsequently monomethylating the alpha-amino group of the newly exposed N-terminal phenylalanine.</text>
</comment>
<comment type="catalytic activity">
    <reaction evidence="9">
        <text>Typically cleaves a -Gly-|-Phe- bond to release an N-terminal, basic peptide of 5-8 residues from type IV prepilin, and then N-methylates the new N-terminal amino group, the methyl donor being S-adenosyl-L-methionine.</text>
        <dbReference type="EC" id="3.4.23.43"/>
    </reaction>
</comment>
<dbReference type="EC" id="3.4.23.43" evidence="9"/>
<comment type="caution">
    <text evidence="13">The sequence shown here is derived from an EMBL/GenBank/DDBJ whole genome shotgun (WGS) entry which is preliminary data.</text>
</comment>
<dbReference type="PRINTS" id="PR00864">
    <property type="entry name" value="PREPILNPTASE"/>
</dbReference>
<keyword evidence="3" id="KW-1003">Cell membrane</keyword>
<feature type="domain" description="Prepilin type IV endopeptidase peptidase" evidence="11">
    <location>
        <begin position="111"/>
        <end position="218"/>
    </location>
</feature>
<dbReference type="InterPro" id="IPR050882">
    <property type="entry name" value="Prepilin_peptidase/N-MTase"/>
</dbReference>
<dbReference type="STRING" id="1156395.DBT_1625"/>
<dbReference type="GO" id="GO:0004190">
    <property type="term" value="F:aspartic-type endopeptidase activity"/>
    <property type="evidence" value="ECO:0007669"/>
    <property type="project" value="UniProtKB-EC"/>
</dbReference>
<comment type="similarity">
    <text evidence="2 8">Belongs to the peptidase A24 family.</text>
</comment>
<name>A0A1B9F5C4_9BACT</name>
<keyword evidence="9" id="KW-0378">Hydrolase</keyword>
<dbReference type="InterPro" id="IPR000045">
    <property type="entry name" value="Prepilin_IV_endopep_pep"/>
</dbReference>
<dbReference type="AlphaFoldDB" id="A0A1B9F5C4"/>
<dbReference type="GO" id="GO:0005886">
    <property type="term" value="C:plasma membrane"/>
    <property type="evidence" value="ECO:0007669"/>
    <property type="project" value="UniProtKB-SubCell"/>
</dbReference>
<evidence type="ECO:0000256" key="2">
    <source>
        <dbReference type="ARBA" id="ARBA00005801"/>
    </source>
</evidence>
<dbReference type="EC" id="2.1.1.-" evidence="9"/>
<dbReference type="PATRIC" id="fig|1156395.6.peg.1641"/>
<evidence type="ECO:0000256" key="9">
    <source>
        <dbReference type="RuleBase" id="RU003794"/>
    </source>
</evidence>
<keyword evidence="4" id="KW-0997">Cell inner membrane</keyword>
<keyword evidence="6 10" id="KW-1133">Transmembrane helix</keyword>
<dbReference type="EMBL" id="MAGO01000007">
    <property type="protein sequence ID" value="OCC15139.1"/>
    <property type="molecule type" value="Genomic_DNA"/>
</dbReference>
<evidence type="ECO:0000256" key="5">
    <source>
        <dbReference type="ARBA" id="ARBA00022692"/>
    </source>
</evidence>
<evidence type="ECO:0000256" key="1">
    <source>
        <dbReference type="ARBA" id="ARBA00004429"/>
    </source>
</evidence>
<keyword evidence="14" id="KW-1185">Reference proteome</keyword>
<dbReference type="GO" id="GO:0008168">
    <property type="term" value="F:methyltransferase activity"/>
    <property type="evidence" value="ECO:0007669"/>
    <property type="project" value="UniProtKB-KW"/>
</dbReference>
<dbReference type="GO" id="GO:0006465">
    <property type="term" value="P:signal peptide processing"/>
    <property type="evidence" value="ECO:0007669"/>
    <property type="project" value="TreeGrafter"/>
</dbReference>
<gene>
    <name evidence="13" type="ORF">DBT_1625</name>
</gene>
<organism evidence="13 14">
    <name type="scientific">Dissulfuribacter thermophilus</name>
    <dbReference type="NCBI Taxonomy" id="1156395"/>
    <lineage>
        <taxon>Bacteria</taxon>
        <taxon>Pseudomonadati</taxon>
        <taxon>Thermodesulfobacteriota</taxon>
        <taxon>Dissulfuribacteria</taxon>
        <taxon>Dissulfuribacterales</taxon>
        <taxon>Dissulfuribacteraceae</taxon>
        <taxon>Dissulfuribacter</taxon>
    </lineage>
</organism>
<keyword evidence="5 9" id="KW-0812">Transmembrane</keyword>
<evidence type="ECO:0000259" key="12">
    <source>
        <dbReference type="Pfam" id="PF06750"/>
    </source>
</evidence>
<accession>A0A1B9F5C4</accession>
<dbReference type="Pfam" id="PF06750">
    <property type="entry name" value="A24_N_bact"/>
    <property type="match status" value="1"/>
</dbReference>
<dbReference type="InterPro" id="IPR014032">
    <property type="entry name" value="Peptidase_A24A_bac"/>
</dbReference>
<evidence type="ECO:0000313" key="13">
    <source>
        <dbReference type="EMBL" id="OCC15139.1"/>
    </source>
</evidence>
<keyword evidence="7 10" id="KW-0472">Membrane</keyword>
<dbReference type="PANTHER" id="PTHR30487:SF0">
    <property type="entry name" value="PREPILIN LEADER PEPTIDASE_N-METHYLTRANSFERASE-RELATED"/>
    <property type="match status" value="1"/>
</dbReference>
<dbReference type="Gene3D" id="1.20.120.1220">
    <property type="match status" value="1"/>
</dbReference>
<evidence type="ECO:0000256" key="7">
    <source>
        <dbReference type="ARBA" id="ARBA00023136"/>
    </source>
</evidence>